<dbReference type="SMART" id="SM00717">
    <property type="entry name" value="SANT"/>
    <property type="match status" value="1"/>
</dbReference>
<feature type="compositionally biased region" description="Acidic residues" evidence="6">
    <location>
        <begin position="31"/>
        <end position="56"/>
    </location>
</feature>
<dbReference type="GO" id="GO:0003677">
    <property type="term" value="F:DNA binding"/>
    <property type="evidence" value="ECO:0007669"/>
    <property type="project" value="UniProtKB-KW"/>
</dbReference>
<accession>A0A6S7H3I7</accession>
<dbReference type="FunFam" id="1.10.10.60:FF:000012">
    <property type="entry name" value="Metastasis-associated 1 family, member 3"/>
    <property type="match status" value="1"/>
</dbReference>
<dbReference type="OrthoDB" id="5971449at2759"/>
<dbReference type="SMART" id="SM01189">
    <property type="entry name" value="ELM2"/>
    <property type="match status" value="1"/>
</dbReference>
<dbReference type="PANTHER" id="PTHR10865:SF28">
    <property type="entry name" value="ELM2 DOMAIN-CONTAINING PROTEIN"/>
    <property type="match status" value="1"/>
</dbReference>
<keyword evidence="3" id="KW-0862">Zinc</keyword>
<feature type="region of interest" description="Disordered" evidence="6">
    <location>
        <begin position="76"/>
        <end position="140"/>
    </location>
</feature>
<dbReference type="Pfam" id="PF01448">
    <property type="entry name" value="ELM2"/>
    <property type="match status" value="1"/>
</dbReference>
<evidence type="ECO:0000256" key="3">
    <source>
        <dbReference type="ARBA" id="ARBA00022833"/>
    </source>
</evidence>
<dbReference type="InterPro" id="IPR009057">
    <property type="entry name" value="Homeodomain-like_sf"/>
</dbReference>
<dbReference type="Gene3D" id="1.10.10.60">
    <property type="entry name" value="Homeodomain-like"/>
    <property type="match status" value="1"/>
</dbReference>
<evidence type="ECO:0000256" key="2">
    <source>
        <dbReference type="ARBA" id="ARBA00022771"/>
    </source>
</evidence>
<dbReference type="InterPro" id="IPR001005">
    <property type="entry name" value="SANT/Myb"/>
</dbReference>
<dbReference type="InterPro" id="IPR040138">
    <property type="entry name" value="MIER/MTA"/>
</dbReference>
<name>A0A6S7H3I7_PARCT</name>
<dbReference type="InterPro" id="IPR017884">
    <property type="entry name" value="SANT_dom"/>
</dbReference>
<evidence type="ECO:0000313" key="8">
    <source>
        <dbReference type="Proteomes" id="UP001152795"/>
    </source>
</evidence>
<evidence type="ECO:0000256" key="1">
    <source>
        <dbReference type="ARBA" id="ARBA00022723"/>
    </source>
</evidence>
<dbReference type="InterPro" id="IPR000949">
    <property type="entry name" value="ELM2_dom"/>
</dbReference>
<dbReference type="SUPFAM" id="SSF46689">
    <property type="entry name" value="Homeodomain-like"/>
    <property type="match status" value="1"/>
</dbReference>
<proteinExistence type="predicted"/>
<feature type="compositionally biased region" description="Polar residues" evidence="6">
    <location>
        <begin position="105"/>
        <end position="119"/>
    </location>
</feature>
<sequence>MAETAESSKEGSIDNAVAMSERDFEPAGGQDIDDEATIDEEETLEAGEGFNDDELDDLQKDAEVPIEDLLAFYYNPVNDRGDGHVPLDDIQPEPLPPYDDHTEDMQQNGVDISPTQSPIPQDSPRSASPSQSSSVNPPENQRITRGLAAAYQYFPDSDSSSSDEDYAPAEDWKKEIHIGPEHQAEVPETTCPDTDEDEKHDSKCLWSPKGIAEQKLQKYVDTVCGSGWDGGTSCVMSKGDDEQALYVLLQCNYNCEEAINKFKSQPPPSQGTAEMTFWSEEECRNFELGLRQFGKDFYSIQRSKIPGRTVGDIVQFYYLWKKTERHDAFSWQIRSKKKYSFHPGIT</sequence>
<keyword evidence="2" id="KW-0863">Zinc-finger</keyword>
<evidence type="ECO:0000256" key="4">
    <source>
        <dbReference type="ARBA" id="ARBA00023125"/>
    </source>
</evidence>
<dbReference type="Gene3D" id="4.10.1240.50">
    <property type="match status" value="1"/>
</dbReference>
<evidence type="ECO:0000313" key="7">
    <source>
        <dbReference type="EMBL" id="CAB3998798.1"/>
    </source>
</evidence>
<keyword evidence="4" id="KW-0238">DNA-binding</keyword>
<feature type="region of interest" description="Disordered" evidence="6">
    <location>
        <begin position="177"/>
        <end position="199"/>
    </location>
</feature>
<dbReference type="Proteomes" id="UP001152795">
    <property type="component" value="Unassembled WGS sequence"/>
</dbReference>
<evidence type="ECO:0000256" key="5">
    <source>
        <dbReference type="ARBA" id="ARBA00023242"/>
    </source>
</evidence>
<evidence type="ECO:0000256" key="6">
    <source>
        <dbReference type="SAM" id="MobiDB-lite"/>
    </source>
</evidence>
<dbReference type="AlphaFoldDB" id="A0A6S7H3I7"/>
<comment type="caution">
    <text evidence="7">The sequence shown here is derived from an EMBL/GenBank/DDBJ whole genome shotgun (WGS) entry which is preliminary data.</text>
</comment>
<dbReference type="CDD" id="cd11661">
    <property type="entry name" value="SANT_MTA3_like"/>
    <property type="match status" value="1"/>
</dbReference>
<dbReference type="EMBL" id="CACRXK020003441">
    <property type="protein sequence ID" value="CAB3998798.1"/>
    <property type="molecule type" value="Genomic_DNA"/>
</dbReference>
<dbReference type="GO" id="GO:0000122">
    <property type="term" value="P:negative regulation of transcription by RNA polymerase II"/>
    <property type="evidence" value="ECO:0007669"/>
    <property type="project" value="TreeGrafter"/>
</dbReference>
<dbReference type="GO" id="GO:0042826">
    <property type="term" value="F:histone deacetylase binding"/>
    <property type="evidence" value="ECO:0007669"/>
    <property type="project" value="TreeGrafter"/>
</dbReference>
<dbReference type="GO" id="GO:0008270">
    <property type="term" value="F:zinc ion binding"/>
    <property type="evidence" value="ECO:0007669"/>
    <property type="project" value="UniProtKB-KW"/>
</dbReference>
<organism evidence="7 8">
    <name type="scientific">Paramuricea clavata</name>
    <name type="common">Red gorgonian</name>
    <name type="synonym">Violescent sea-whip</name>
    <dbReference type="NCBI Taxonomy" id="317549"/>
    <lineage>
        <taxon>Eukaryota</taxon>
        <taxon>Metazoa</taxon>
        <taxon>Cnidaria</taxon>
        <taxon>Anthozoa</taxon>
        <taxon>Octocorallia</taxon>
        <taxon>Malacalcyonacea</taxon>
        <taxon>Plexauridae</taxon>
        <taxon>Paramuricea</taxon>
    </lineage>
</organism>
<dbReference type="PANTHER" id="PTHR10865">
    <property type="entry name" value="METASTASIS-ASSOCIATED PROTEIN AND MESODERM INDUCTION EARLY RESPONSE PROTEIN"/>
    <property type="match status" value="1"/>
</dbReference>
<dbReference type="PROSITE" id="PS51156">
    <property type="entry name" value="ELM2"/>
    <property type="match status" value="1"/>
</dbReference>
<feature type="region of interest" description="Disordered" evidence="6">
    <location>
        <begin position="1"/>
        <end position="62"/>
    </location>
</feature>
<keyword evidence="8" id="KW-1185">Reference proteome</keyword>
<dbReference type="GO" id="GO:0005654">
    <property type="term" value="C:nucleoplasm"/>
    <property type="evidence" value="ECO:0007669"/>
    <property type="project" value="TreeGrafter"/>
</dbReference>
<feature type="compositionally biased region" description="Low complexity" evidence="6">
    <location>
        <begin position="120"/>
        <end position="138"/>
    </location>
</feature>
<dbReference type="PROSITE" id="PS51293">
    <property type="entry name" value="SANT"/>
    <property type="match status" value="1"/>
</dbReference>
<gene>
    <name evidence="7" type="ORF">PACLA_8A044704</name>
</gene>
<keyword evidence="5" id="KW-0539">Nucleus</keyword>
<feature type="compositionally biased region" description="Basic and acidic residues" evidence="6">
    <location>
        <begin position="1"/>
        <end position="12"/>
    </location>
</feature>
<dbReference type="GO" id="GO:0003714">
    <property type="term" value="F:transcription corepressor activity"/>
    <property type="evidence" value="ECO:0007669"/>
    <property type="project" value="TreeGrafter"/>
</dbReference>
<keyword evidence="1" id="KW-0479">Metal-binding</keyword>
<protein>
    <submittedName>
        <fullName evidence="7">Mesoderm induction early response 1-like</fullName>
    </submittedName>
</protein>
<reference evidence="7" key="1">
    <citation type="submission" date="2020-04" db="EMBL/GenBank/DDBJ databases">
        <authorList>
            <person name="Alioto T."/>
            <person name="Alioto T."/>
            <person name="Gomez Garrido J."/>
        </authorList>
    </citation>
    <scope>NUCLEOTIDE SEQUENCE</scope>
    <source>
        <strain evidence="7">A484AB</strain>
    </source>
</reference>